<feature type="region of interest" description="Disordered" evidence="1">
    <location>
        <begin position="1"/>
        <end position="66"/>
    </location>
</feature>
<proteinExistence type="predicted"/>
<evidence type="ECO:0000313" key="2">
    <source>
        <dbReference type="EMBL" id="KAF2745892.1"/>
    </source>
</evidence>
<feature type="compositionally biased region" description="Basic and acidic residues" evidence="1">
    <location>
        <begin position="28"/>
        <end position="42"/>
    </location>
</feature>
<feature type="compositionally biased region" description="Low complexity" evidence="1">
    <location>
        <begin position="259"/>
        <end position="303"/>
    </location>
</feature>
<feature type="compositionally biased region" description="Polar residues" evidence="1">
    <location>
        <begin position="325"/>
        <end position="346"/>
    </location>
</feature>
<dbReference type="Gene3D" id="3.30.70.330">
    <property type="match status" value="1"/>
</dbReference>
<dbReference type="OrthoDB" id="8033832at2759"/>
<evidence type="ECO:0000256" key="1">
    <source>
        <dbReference type="SAM" id="MobiDB-lite"/>
    </source>
</evidence>
<dbReference type="AlphaFoldDB" id="A0A6A6V5F7"/>
<evidence type="ECO:0000313" key="3">
    <source>
        <dbReference type="Proteomes" id="UP000799440"/>
    </source>
</evidence>
<dbReference type="Proteomes" id="UP000799440">
    <property type="component" value="Unassembled WGS sequence"/>
</dbReference>
<organism evidence="2 3">
    <name type="scientific">Sporormia fimetaria CBS 119925</name>
    <dbReference type="NCBI Taxonomy" id="1340428"/>
    <lineage>
        <taxon>Eukaryota</taxon>
        <taxon>Fungi</taxon>
        <taxon>Dikarya</taxon>
        <taxon>Ascomycota</taxon>
        <taxon>Pezizomycotina</taxon>
        <taxon>Dothideomycetes</taxon>
        <taxon>Pleosporomycetidae</taxon>
        <taxon>Pleosporales</taxon>
        <taxon>Sporormiaceae</taxon>
        <taxon>Sporormia</taxon>
    </lineage>
</organism>
<feature type="region of interest" description="Disordered" evidence="1">
    <location>
        <begin position="169"/>
        <end position="192"/>
    </location>
</feature>
<reference evidence="2" key="1">
    <citation type="journal article" date="2020" name="Stud. Mycol.">
        <title>101 Dothideomycetes genomes: a test case for predicting lifestyles and emergence of pathogens.</title>
        <authorList>
            <person name="Haridas S."/>
            <person name="Albert R."/>
            <person name="Binder M."/>
            <person name="Bloem J."/>
            <person name="Labutti K."/>
            <person name="Salamov A."/>
            <person name="Andreopoulos B."/>
            <person name="Baker S."/>
            <person name="Barry K."/>
            <person name="Bills G."/>
            <person name="Bluhm B."/>
            <person name="Cannon C."/>
            <person name="Castanera R."/>
            <person name="Culley D."/>
            <person name="Daum C."/>
            <person name="Ezra D."/>
            <person name="Gonzalez J."/>
            <person name="Henrissat B."/>
            <person name="Kuo A."/>
            <person name="Liang C."/>
            <person name="Lipzen A."/>
            <person name="Lutzoni F."/>
            <person name="Magnuson J."/>
            <person name="Mondo S."/>
            <person name="Nolan M."/>
            <person name="Ohm R."/>
            <person name="Pangilinan J."/>
            <person name="Park H.-J."/>
            <person name="Ramirez L."/>
            <person name="Alfaro M."/>
            <person name="Sun H."/>
            <person name="Tritt A."/>
            <person name="Yoshinaga Y."/>
            <person name="Zwiers L.-H."/>
            <person name="Turgeon B."/>
            <person name="Goodwin S."/>
            <person name="Spatafora J."/>
            <person name="Crous P."/>
            <person name="Grigoriev I."/>
        </authorList>
    </citation>
    <scope>NUCLEOTIDE SEQUENCE</scope>
    <source>
        <strain evidence="2">CBS 119925</strain>
    </source>
</reference>
<feature type="region of interest" description="Disordered" evidence="1">
    <location>
        <begin position="319"/>
        <end position="361"/>
    </location>
</feature>
<keyword evidence="3" id="KW-1185">Reference proteome</keyword>
<protein>
    <recommendedName>
        <fullName evidence="4">Nucleoporin NUP53</fullName>
    </recommendedName>
</protein>
<name>A0A6A6V5F7_9PLEO</name>
<dbReference type="InterPro" id="IPR012677">
    <property type="entry name" value="Nucleotide-bd_a/b_plait_sf"/>
</dbReference>
<dbReference type="EMBL" id="MU006580">
    <property type="protein sequence ID" value="KAF2745892.1"/>
    <property type="molecule type" value="Genomic_DNA"/>
</dbReference>
<gene>
    <name evidence="2" type="ORF">M011DRAFT_469160</name>
</gene>
<evidence type="ECO:0008006" key="4">
    <source>
        <dbReference type="Google" id="ProtNLM"/>
    </source>
</evidence>
<accession>A0A6A6V5F7</accession>
<sequence length="451" mass="49544">MQVHAVPDSERATTSTGRKLPWGYDYADPEHAQRRIPEEKGPFGKARKRGASRSKPGTPARGQDQANIDNIRFFDDILMKTKEQEAEQMESIRARNPTGPSTSMPLSISAPNLLDAAGLDASFLTNGNTTVLKEPTEVLIWGFGNEAQWAAIDYYEKVSTGTIYEDYDRQPPNTKYDHSLSQNKASSARSLSRQSLRKINEYVGGDHWIKVTFDSPESAERACHYSPHIIQGYVVHAQRYMGRGPNEDKAVRATPGSGLNSLAASPNAASSQTLGFSTSSRTASSATATATSSRPPSSMPPRMVSEPYLFRASGAFPLEDDDTTVIPTQHSQPPIQPGTQGTSSAIQQQQQQRQPNRRSTLRVRGAKTAVLLPPEKAFAPAPSRWQQTFGSVPVLGWLMGKNHGMIGDQVPRKEDGSFDSEKATLYWRMWYAIDACFGTNLCGVRDAEYDG</sequence>
<feature type="region of interest" description="Disordered" evidence="1">
    <location>
        <begin position="245"/>
        <end position="304"/>
    </location>
</feature>